<name>A0A0F9LMX9_9ZZZZ</name>
<reference evidence="1" key="1">
    <citation type="journal article" date="2015" name="Nature">
        <title>Complex archaea that bridge the gap between prokaryotes and eukaryotes.</title>
        <authorList>
            <person name="Spang A."/>
            <person name="Saw J.H."/>
            <person name="Jorgensen S.L."/>
            <person name="Zaremba-Niedzwiedzka K."/>
            <person name="Martijn J."/>
            <person name="Lind A.E."/>
            <person name="van Eijk R."/>
            <person name="Schleper C."/>
            <person name="Guy L."/>
            <person name="Ettema T.J."/>
        </authorList>
    </citation>
    <scope>NUCLEOTIDE SEQUENCE</scope>
</reference>
<organism evidence="1">
    <name type="scientific">marine sediment metagenome</name>
    <dbReference type="NCBI Taxonomy" id="412755"/>
    <lineage>
        <taxon>unclassified sequences</taxon>
        <taxon>metagenomes</taxon>
        <taxon>ecological metagenomes</taxon>
    </lineage>
</organism>
<protein>
    <submittedName>
        <fullName evidence="1">Uncharacterized protein</fullName>
    </submittedName>
</protein>
<accession>A0A0F9LMX9</accession>
<comment type="caution">
    <text evidence="1">The sequence shown here is derived from an EMBL/GenBank/DDBJ whole genome shotgun (WGS) entry which is preliminary data.</text>
</comment>
<proteinExistence type="predicted"/>
<dbReference type="EMBL" id="LAZR01006103">
    <property type="protein sequence ID" value="KKM94708.1"/>
    <property type="molecule type" value="Genomic_DNA"/>
</dbReference>
<dbReference type="AlphaFoldDB" id="A0A0F9LMX9"/>
<gene>
    <name evidence="1" type="ORF">LCGC14_1195580</name>
</gene>
<evidence type="ECO:0000313" key="1">
    <source>
        <dbReference type="EMBL" id="KKM94708.1"/>
    </source>
</evidence>
<sequence length="101" mass="11939">MKRIRFILDNWKLIIHLLFRTNRFGVNNQLSSTFDSMFGGWTVQERIINTIKVKPIIHNYRMVKWRATAIGVLDKKTCEILGWKSELQRRNYQSNEAAGRG</sequence>